<dbReference type="GO" id="GO:0005794">
    <property type="term" value="C:Golgi apparatus"/>
    <property type="evidence" value="ECO:0007669"/>
    <property type="project" value="TreeGrafter"/>
</dbReference>
<dbReference type="EMBL" id="CADEPM010000001">
    <property type="protein sequence ID" value="CAB3397442.1"/>
    <property type="molecule type" value="Genomic_DNA"/>
</dbReference>
<dbReference type="InterPro" id="IPR016024">
    <property type="entry name" value="ARM-type_fold"/>
</dbReference>
<accession>A0A8S1EIG9</accession>
<sequence length="2075" mass="227848">MDESHSFLLNEEAFEACPESKRSIFIYEWLRYLDRILPITERDDLKNVQKKLQLQLESRLNSVTGPPTRKLISRCIARVYYLSGDTNALLTTINSCNDTLRVKDESPTQVQSKLNALACLSALYDTMGRLVGRSFEETLAILQKWMKSAESHSRAHIMNTLTSMVKGLGSCESSSHKDIYKLAKHSIQDRSMSVKIASLECLTALVPVYTPLFTTELEAACTMCIKVLEGSTYELRSAVAKFTAQLLATSMVPPAGAVIPGKSNQMIPVKPASAVDSLNLLASGFIRGGIGGFLKGNSSNFPTSGGLTDVRIGVSICYVEMIREMGPNWLEKNLGVVCHHLVDLASKCGHLAYTQSAPQLTEALVLRRCISFILRQTVGTLLGENAQTLACKTLGSLLSTYVSSIRISDGGNEVIDGDMHGSAFAAIVILQEISVLVRQIGSSVMSLFVEATGIMEQVFGCLLHPISSARFATAWCLRCIANAVPNLMTPLVDRCILRLEQMKSSSDAISGYSMALAALLAASNDSSKLGIPIMKPLNVLDIAEEMLKTSTQQTRLTIAKLEAGWNLIYAIVLMGAPVIKDHLHRVIRLWKAEFPRSAKEAEAENNRGDAFSWQCAMIGQAGALSVMEAVAMNPELSATNNAIESIRVPIECSLIMMSQVGTLIRSYGNRMRQLNSVIRIRVYKLLMILPHKAIEGCYVSLLRELVADITLSDNSQSSTITTIPPNMFNGVEKVLLSPWFAATDYAMVENLLHAPSIDVGNIDDDLTALIRTSSSRIGDTWPENDSIPLVCLNIALHTFGKIFPLVYTKHKIQIIEHFVDVLKNCKNTARQQAILLNALTGTMLAFKTMCDIRKNAENANLQKACQMLIFPALSNSCPTVRLVGAESLARLCQAVANPKFVADIAQYCFEQLGKCRDAINRSGHVLALGCIYRHVGSLGTGQHLNTGFQLVLALSQETTYPSVQTCALISMALIAETGGGMFRGFVEVVLSMCLKLLISTPTFVVDVIQGISKLLTALITCVGPELSCPGVIDGVRTSLLAACAIQLSHSDPHVKAEAISGLQQMHLFAPRYVHLNQLVVDICSLLNSRHLVIRQQAVCCLRQLVQRESKEVRNHAQELVPQAVVETNRKKFPLPDSGLEGALFAMLDLEVKQDLRNHIEETIISLVQGTSGELLNNWLTLCKDILATSNEQNRRKMKEVSVVEGEADEEDDESGDDDTNLAGIQTVEEDKGKVQPRWPTKVFTMEIVNRLMSVCDTERAHLDIALAKELQMTSAGKNDYLVLHLSDLVRMSFMAATSDNWPLRIAGLRSLEEVINRFSSVPEPEFPGHMILEQFQAQVGAALRPAFADETPSNVTSVACQVCSTWIGSGVARDLNDLKRVHQLLVSSLGKLKHGSINVQLYSESAATLEKLSILKAWAEVYVTAIDQEENKKETDKTDHYGNTGNCSLLSLVEPEANSLIVYWLAALNDSALLALPHHYSEQFQNRGGAFFNSHSADACREYYRLSWPPILFASSTWLSKKNFEIPSEIVLTEETGTIWKDEGNVSRFYLLVGIAIESLSNRTRQIEDETIQMSVKSLTCLLTSEWCQMYLMSDIPAAVEILSVLHRVILTRDNAATQILCIECASAIIDAAQLSMRIVSSRDISNGNDISSNRNIPNNLFGGNEGGEDGKIVTPKGQKLDNSEISTISYAILELCVCIIFKQMPQVNANHLKTNSVAALHLRKVGRMSAESMHLVIKSMQILIQVPALCSPQAKITILPVIMYLLVSFIRESARFDETACGRSTGSLNAVATSSIQSTRAILSQPPNDGTLPQWKSIMRNTFYSVVNLTNDEDGSGNRVSLDKSVIMLAAVVFATSASVDVVLGHSDSFNKFIVLLKRHLHSESVPVVLKTLQSLTSIFSRKAFGGIFVKHLGKEIMAVVKGCLVRIDDENAKISETDVAVINECVKVIEVLAINAQETKRTQVICLLVQTLVRLLRATTHQEWRQAGPIEKKLHEMAIGRLNAAASLWPMEFKRVIDWDGELKMKLESAMALQATRHAHQTTKLKATEAAKTGAPTVAQPKIKLTMFGAETA</sequence>
<evidence type="ECO:0008006" key="5">
    <source>
        <dbReference type="Google" id="ProtNLM"/>
    </source>
</evidence>
<gene>
    <name evidence="3" type="ORF">CBOVIS_LOCUS847</name>
</gene>
<dbReference type="Gene3D" id="1.25.10.10">
    <property type="entry name" value="Leucine-rich Repeat Variant"/>
    <property type="match status" value="3"/>
</dbReference>
<dbReference type="PANTHER" id="PTHR21663:SF0">
    <property type="entry name" value="HEAT REPEAT-CONTAINING PROTEIN 5B"/>
    <property type="match status" value="1"/>
</dbReference>
<comment type="caution">
    <text evidence="3">The sequence shown here is derived from an EMBL/GenBank/DDBJ whole genome shotgun (WGS) entry which is preliminary data.</text>
</comment>
<dbReference type="InterPro" id="IPR040108">
    <property type="entry name" value="Laa1/Sip1/HEATR5"/>
</dbReference>
<feature type="region of interest" description="Disordered" evidence="2">
    <location>
        <begin position="1196"/>
        <end position="1220"/>
    </location>
</feature>
<protein>
    <recommendedName>
        <fullName evidence="5">HEAT repeat-containing protein 5B</fullName>
    </recommendedName>
</protein>
<evidence type="ECO:0000256" key="2">
    <source>
        <dbReference type="SAM" id="MobiDB-lite"/>
    </source>
</evidence>
<keyword evidence="4" id="KW-1185">Reference proteome</keyword>
<feature type="compositionally biased region" description="Acidic residues" evidence="2">
    <location>
        <begin position="1205"/>
        <end position="1219"/>
    </location>
</feature>
<dbReference type="GO" id="GO:0008104">
    <property type="term" value="P:intracellular protein localization"/>
    <property type="evidence" value="ECO:0007669"/>
    <property type="project" value="TreeGrafter"/>
</dbReference>
<dbReference type="SUPFAM" id="SSF48371">
    <property type="entry name" value="ARM repeat"/>
    <property type="match status" value="2"/>
</dbReference>
<dbReference type="Proteomes" id="UP000494206">
    <property type="component" value="Unassembled WGS sequence"/>
</dbReference>
<organism evidence="3 4">
    <name type="scientific">Caenorhabditis bovis</name>
    <dbReference type="NCBI Taxonomy" id="2654633"/>
    <lineage>
        <taxon>Eukaryota</taxon>
        <taxon>Metazoa</taxon>
        <taxon>Ecdysozoa</taxon>
        <taxon>Nematoda</taxon>
        <taxon>Chromadorea</taxon>
        <taxon>Rhabditida</taxon>
        <taxon>Rhabditina</taxon>
        <taxon>Rhabditomorpha</taxon>
        <taxon>Rhabditoidea</taxon>
        <taxon>Rhabditidae</taxon>
        <taxon>Peloderinae</taxon>
        <taxon>Caenorhabditis</taxon>
    </lineage>
</organism>
<evidence type="ECO:0000313" key="3">
    <source>
        <dbReference type="EMBL" id="CAB3397442.1"/>
    </source>
</evidence>
<dbReference type="GO" id="GO:0005829">
    <property type="term" value="C:cytosol"/>
    <property type="evidence" value="ECO:0007669"/>
    <property type="project" value="GOC"/>
</dbReference>
<proteinExistence type="inferred from homology"/>
<dbReference type="InterPro" id="IPR046837">
    <property type="entry name" value="Laa1/Sip1/HEATR5-like_HEAT"/>
</dbReference>
<comment type="similarity">
    <text evidence="1">Belongs to the HEATR5 family.</text>
</comment>
<dbReference type="Pfam" id="PF25468">
    <property type="entry name" value="HEAT_HEATR5A"/>
    <property type="match status" value="1"/>
</dbReference>
<dbReference type="GO" id="GO:0016020">
    <property type="term" value="C:membrane"/>
    <property type="evidence" value="ECO:0007669"/>
    <property type="project" value="TreeGrafter"/>
</dbReference>
<dbReference type="OrthoDB" id="192608at2759"/>
<dbReference type="InterPro" id="IPR011989">
    <property type="entry name" value="ARM-like"/>
</dbReference>
<name>A0A8S1EIG9_9PELO</name>
<evidence type="ECO:0000313" key="4">
    <source>
        <dbReference type="Proteomes" id="UP000494206"/>
    </source>
</evidence>
<reference evidence="3 4" key="1">
    <citation type="submission" date="2020-04" db="EMBL/GenBank/DDBJ databases">
        <authorList>
            <person name="Laetsch R D."/>
            <person name="Stevens L."/>
            <person name="Kumar S."/>
            <person name="Blaxter L. M."/>
        </authorList>
    </citation>
    <scope>NUCLEOTIDE SEQUENCE [LARGE SCALE GENOMIC DNA]</scope>
</reference>
<dbReference type="Pfam" id="PF20210">
    <property type="entry name" value="Laa1_Sip1_HTR5"/>
    <property type="match status" value="1"/>
</dbReference>
<dbReference type="PANTHER" id="PTHR21663">
    <property type="entry name" value="HYPOTHETICAL HEAT DOMAIN-CONTAINING"/>
    <property type="match status" value="1"/>
</dbReference>
<dbReference type="GO" id="GO:0042147">
    <property type="term" value="P:retrograde transport, endosome to Golgi"/>
    <property type="evidence" value="ECO:0007669"/>
    <property type="project" value="TreeGrafter"/>
</dbReference>
<dbReference type="GO" id="GO:0030139">
    <property type="term" value="C:endocytic vesicle"/>
    <property type="evidence" value="ECO:0007669"/>
    <property type="project" value="TreeGrafter"/>
</dbReference>
<evidence type="ECO:0000256" key="1">
    <source>
        <dbReference type="ARBA" id="ARBA00008304"/>
    </source>
</evidence>
<dbReference type="GO" id="GO:0006897">
    <property type="term" value="P:endocytosis"/>
    <property type="evidence" value="ECO:0007669"/>
    <property type="project" value="TreeGrafter"/>
</dbReference>